<sequence>MPLLSFGCRSYRDINRSSYKEGRKQQSKADRHCEEIMECTMVADEPSPKRSTESRLQKRKRSEKMKATVKRLKAEMVEIAEQQKHIREGQKEVREKFEEIGFQCDELKKETFLISQQAASNQKRLNLMFKILKAREENNFQEAASLTQSLRWSTPELSPGGENTRLAVANTVAQLSIRYQPYKKSKITGNGVMGVFSMNLVCHVSNCWSAKIISVQLLVCFQFTVESATLIVVDSGFAYYYWNDLKVNNLFYYGRQGEIFLDMNASIKLFPQTCFWQSASGLLMLCNLFSLSLKSASLNNRSGRPL</sequence>
<dbReference type="AlphaFoldDB" id="A0A8X8AFG1"/>
<evidence type="ECO:0000313" key="2">
    <source>
        <dbReference type="EMBL" id="KAG6788548.1"/>
    </source>
</evidence>
<feature type="region of interest" description="Disordered" evidence="1">
    <location>
        <begin position="44"/>
        <end position="67"/>
    </location>
</feature>
<proteinExistence type="predicted"/>
<protein>
    <submittedName>
        <fullName evidence="2">Uncharacterized protein</fullName>
    </submittedName>
</protein>
<dbReference type="Proteomes" id="UP000886885">
    <property type="component" value="Chromosome 1D"/>
</dbReference>
<evidence type="ECO:0000313" key="3">
    <source>
        <dbReference type="Proteomes" id="UP000886885"/>
    </source>
</evidence>
<feature type="compositionally biased region" description="Basic residues" evidence="1">
    <location>
        <begin position="57"/>
        <end position="67"/>
    </location>
</feature>
<dbReference type="PANTHER" id="PTHR48248">
    <property type="entry name" value="UVR DOMAIN-CONTAINING PROTEIN"/>
    <property type="match status" value="1"/>
</dbReference>
<dbReference type="OrthoDB" id="849901at2759"/>
<dbReference type="EMBL" id="JAAWWB010000002">
    <property type="protein sequence ID" value="KAG6788548.1"/>
    <property type="molecule type" value="Genomic_DNA"/>
</dbReference>
<accession>A0A8X8AFG1</accession>
<keyword evidence="3" id="KW-1185">Reference proteome</keyword>
<dbReference type="PANTHER" id="PTHR48248:SF5">
    <property type="entry name" value="UVR DOMAIN-CONTAINING PROTEIN"/>
    <property type="match status" value="1"/>
</dbReference>
<name>A0A8X8AFG1_POPTO</name>
<evidence type="ECO:0000256" key="1">
    <source>
        <dbReference type="SAM" id="MobiDB-lite"/>
    </source>
</evidence>
<reference evidence="2" key="1">
    <citation type="journal article" date="2020" name="bioRxiv">
        <title>Hybrid origin of Populus tomentosa Carr. identified through genome sequencing and phylogenomic analysis.</title>
        <authorList>
            <person name="An X."/>
            <person name="Gao K."/>
            <person name="Chen Z."/>
            <person name="Li J."/>
            <person name="Yang X."/>
            <person name="Yang X."/>
            <person name="Zhou J."/>
            <person name="Guo T."/>
            <person name="Zhao T."/>
            <person name="Huang S."/>
            <person name="Miao D."/>
            <person name="Khan W.U."/>
            <person name="Rao P."/>
            <person name="Ye M."/>
            <person name="Lei B."/>
            <person name="Liao W."/>
            <person name="Wang J."/>
            <person name="Ji L."/>
            <person name="Li Y."/>
            <person name="Guo B."/>
            <person name="Mustafa N.S."/>
            <person name="Li S."/>
            <person name="Yun Q."/>
            <person name="Keller S.R."/>
            <person name="Mao J."/>
            <person name="Zhang R."/>
            <person name="Strauss S.H."/>
        </authorList>
    </citation>
    <scope>NUCLEOTIDE SEQUENCE</scope>
    <source>
        <strain evidence="2">GM15</strain>
        <tissue evidence="2">Leaf</tissue>
    </source>
</reference>
<gene>
    <name evidence="2" type="ORF">POTOM_004616</name>
</gene>
<organism evidence="2 3">
    <name type="scientific">Populus tomentosa</name>
    <name type="common">Chinese white poplar</name>
    <dbReference type="NCBI Taxonomy" id="118781"/>
    <lineage>
        <taxon>Eukaryota</taxon>
        <taxon>Viridiplantae</taxon>
        <taxon>Streptophyta</taxon>
        <taxon>Embryophyta</taxon>
        <taxon>Tracheophyta</taxon>
        <taxon>Spermatophyta</taxon>
        <taxon>Magnoliopsida</taxon>
        <taxon>eudicotyledons</taxon>
        <taxon>Gunneridae</taxon>
        <taxon>Pentapetalae</taxon>
        <taxon>rosids</taxon>
        <taxon>fabids</taxon>
        <taxon>Malpighiales</taxon>
        <taxon>Salicaceae</taxon>
        <taxon>Saliceae</taxon>
        <taxon>Populus</taxon>
    </lineage>
</organism>
<feature type="compositionally biased region" description="Basic and acidic residues" evidence="1">
    <location>
        <begin position="46"/>
        <end position="56"/>
    </location>
</feature>
<comment type="caution">
    <text evidence="2">The sequence shown here is derived from an EMBL/GenBank/DDBJ whole genome shotgun (WGS) entry which is preliminary data.</text>
</comment>